<dbReference type="Pfam" id="PF07910">
    <property type="entry name" value="Peptidase_C78"/>
    <property type="match status" value="1"/>
</dbReference>
<dbReference type="AlphaFoldDB" id="A0AA39LCQ5"/>
<sequence length="257" mass="28712">MPRSLRSLLQGRGEPCNSGIIGVLIRLLKVDPSTKVAYLCDSRVQHVAKMRREGSFCGYRNLQMLISYIILAQAPGAQLFAETYPTILQLQDLIENAWDLGHNPHGRLETGGIKGTRKFIGTPEAQALFSGLGIRCFTQAFRNEEPGRAASMMLNAVLKYFNQTSEMDNSQGVYRTKAAPIYFQHQGHSMTIVGVEIKQDGVQSLLVFNPAHRDASVLKALVGATGRRLPTTTSRLLRPYRCTFKYLSKYTEFELLL</sequence>
<accession>A0AA39LCQ5</accession>
<dbReference type="EMBL" id="JAPDFR010000001">
    <property type="protein sequence ID" value="KAK0392164.1"/>
    <property type="molecule type" value="Genomic_DNA"/>
</dbReference>
<name>A0AA39LCQ5_SARSR</name>
<evidence type="ECO:0000313" key="3">
    <source>
        <dbReference type="EMBL" id="KAK0392164.1"/>
    </source>
</evidence>
<keyword evidence="1" id="KW-0378">Hydrolase</keyword>
<evidence type="ECO:0000259" key="2">
    <source>
        <dbReference type="Pfam" id="PF07910"/>
    </source>
</evidence>
<dbReference type="Proteomes" id="UP001175261">
    <property type="component" value="Unassembled WGS sequence"/>
</dbReference>
<evidence type="ECO:0000256" key="1">
    <source>
        <dbReference type="ARBA" id="ARBA00022801"/>
    </source>
</evidence>
<keyword evidence="4" id="KW-1185">Reference proteome</keyword>
<proteinExistence type="predicted"/>
<gene>
    <name evidence="3" type="ORF">NLU13_1662</name>
</gene>
<dbReference type="Gene3D" id="3.90.70.130">
    <property type="match status" value="1"/>
</dbReference>
<organism evidence="3 4">
    <name type="scientific">Sarocladium strictum</name>
    <name type="common">Black bundle disease fungus</name>
    <name type="synonym">Acremonium strictum</name>
    <dbReference type="NCBI Taxonomy" id="5046"/>
    <lineage>
        <taxon>Eukaryota</taxon>
        <taxon>Fungi</taxon>
        <taxon>Dikarya</taxon>
        <taxon>Ascomycota</taxon>
        <taxon>Pezizomycotina</taxon>
        <taxon>Sordariomycetes</taxon>
        <taxon>Hypocreomycetidae</taxon>
        <taxon>Hypocreales</taxon>
        <taxon>Sarocladiaceae</taxon>
        <taxon>Sarocladium</taxon>
    </lineage>
</organism>
<dbReference type="InterPro" id="IPR012462">
    <property type="entry name" value="UFSP1/2_DUB_cat"/>
</dbReference>
<feature type="domain" description="UFSP1/2/DUB catalytic" evidence="2">
    <location>
        <begin position="35"/>
        <end position="255"/>
    </location>
</feature>
<protein>
    <recommendedName>
        <fullName evidence="2">UFSP1/2/DUB catalytic domain-containing protein</fullName>
    </recommendedName>
</protein>
<comment type="caution">
    <text evidence="3">The sequence shown here is derived from an EMBL/GenBank/DDBJ whole genome shotgun (WGS) entry which is preliminary data.</text>
</comment>
<reference evidence="3" key="1">
    <citation type="submission" date="2022-10" db="EMBL/GenBank/DDBJ databases">
        <title>Determination and structural analysis of whole genome sequence of Sarocladium strictum F4-1.</title>
        <authorList>
            <person name="Hu L."/>
            <person name="Jiang Y."/>
        </authorList>
    </citation>
    <scope>NUCLEOTIDE SEQUENCE</scope>
    <source>
        <strain evidence="3">F4-1</strain>
    </source>
</reference>
<dbReference type="GO" id="GO:0016787">
    <property type="term" value="F:hydrolase activity"/>
    <property type="evidence" value="ECO:0007669"/>
    <property type="project" value="UniProtKB-KW"/>
</dbReference>
<evidence type="ECO:0000313" key="4">
    <source>
        <dbReference type="Proteomes" id="UP001175261"/>
    </source>
</evidence>